<dbReference type="Proteomes" id="UP001060215">
    <property type="component" value="Chromosome 12"/>
</dbReference>
<evidence type="ECO:0000313" key="1">
    <source>
        <dbReference type="EMBL" id="KAI7993311.1"/>
    </source>
</evidence>
<evidence type="ECO:0000313" key="2">
    <source>
        <dbReference type="Proteomes" id="UP001060215"/>
    </source>
</evidence>
<feature type="non-terminal residue" evidence="1">
    <location>
        <position position="165"/>
    </location>
</feature>
<dbReference type="EMBL" id="CM045769">
    <property type="protein sequence ID" value="KAI7993311.1"/>
    <property type="molecule type" value="Genomic_DNA"/>
</dbReference>
<sequence length="165" mass="18028">MEHLIKTGCGSVSITVFGDPDKPALVTYPDVTLNCNLSRTLALLGQIVSFLKAMSNINNASDHISTQDQDSSSQASAEVDLELRLGPCTGNLQDFTPKKSYYIVFSSYPKTWLGLRGVKMARDPKATQSLPMAWGGPDPVKPELELISRPWAWAIILKPDSAHQP</sequence>
<name>A0ACC0FWY3_9ERIC</name>
<comment type="caution">
    <text evidence="1">The sequence shown here is derived from an EMBL/GenBank/DDBJ whole genome shotgun (WGS) entry which is preliminary data.</text>
</comment>
<gene>
    <name evidence="1" type="ORF">LOK49_LG11G00478</name>
</gene>
<keyword evidence="2" id="KW-1185">Reference proteome</keyword>
<proteinExistence type="predicted"/>
<accession>A0ACC0FWY3</accession>
<reference evidence="1 2" key="1">
    <citation type="journal article" date="2022" name="Plant J.">
        <title>Chromosome-level genome of Camellia lanceoleosa provides a valuable resource for understanding genome evolution and self-incompatibility.</title>
        <authorList>
            <person name="Gong W."/>
            <person name="Xiao S."/>
            <person name="Wang L."/>
            <person name="Liao Z."/>
            <person name="Chang Y."/>
            <person name="Mo W."/>
            <person name="Hu G."/>
            <person name="Li W."/>
            <person name="Zhao G."/>
            <person name="Zhu H."/>
            <person name="Hu X."/>
            <person name="Ji K."/>
            <person name="Xiang X."/>
            <person name="Song Q."/>
            <person name="Yuan D."/>
            <person name="Jin S."/>
            <person name="Zhang L."/>
        </authorList>
    </citation>
    <scope>NUCLEOTIDE SEQUENCE [LARGE SCALE GENOMIC DNA]</scope>
    <source>
        <strain evidence="1">SQ_2022a</strain>
    </source>
</reference>
<protein>
    <submittedName>
        <fullName evidence="1">Pollen-specific protein SF21</fullName>
    </submittedName>
</protein>
<organism evidence="1 2">
    <name type="scientific">Camellia lanceoleosa</name>
    <dbReference type="NCBI Taxonomy" id="1840588"/>
    <lineage>
        <taxon>Eukaryota</taxon>
        <taxon>Viridiplantae</taxon>
        <taxon>Streptophyta</taxon>
        <taxon>Embryophyta</taxon>
        <taxon>Tracheophyta</taxon>
        <taxon>Spermatophyta</taxon>
        <taxon>Magnoliopsida</taxon>
        <taxon>eudicotyledons</taxon>
        <taxon>Gunneridae</taxon>
        <taxon>Pentapetalae</taxon>
        <taxon>asterids</taxon>
        <taxon>Ericales</taxon>
        <taxon>Theaceae</taxon>
        <taxon>Camellia</taxon>
    </lineage>
</organism>